<dbReference type="AlphaFoldDB" id="A0A087HFE7"/>
<feature type="compositionally biased region" description="Basic and acidic residues" evidence="1">
    <location>
        <begin position="131"/>
        <end position="146"/>
    </location>
</feature>
<evidence type="ECO:0000256" key="1">
    <source>
        <dbReference type="SAM" id="MobiDB-lite"/>
    </source>
</evidence>
<feature type="compositionally biased region" description="Basic and acidic residues" evidence="1">
    <location>
        <begin position="72"/>
        <end position="81"/>
    </location>
</feature>
<protein>
    <submittedName>
        <fullName evidence="2">Uncharacterized protein</fullName>
    </submittedName>
</protein>
<keyword evidence="3" id="KW-1185">Reference proteome</keyword>
<feature type="region of interest" description="Disordered" evidence="1">
    <location>
        <begin position="56"/>
        <end position="162"/>
    </location>
</feature>
<evidence type="ECO:0000313" key="3">
    <source>
        <dbReference type="Proteomes" id="UP000029120"/>
    </source>
</evidence>
<reference evidence="3" key="1">
    <citation type="journal article" date="2015" name="Nat. Plants">
        <title>Genome expansion of Arabis alpina linked with retrotransposition and reduced symmetric DNA methylation.</title>
        <authorList>
            <person name="Willing E.M."/>
            <person name="Rawat V."/>
            <person name="Mandakova T."/>
            <person name="Maumus F."/>
            <person name="James G.V."/>
            <person name="Nordstroem K.J."/>
            <person name="Becker C."/>
            <person name="Warthmann N."/>
            <person name="Chica C."/>
            <person name="Szarzynska B."/>
            <person name="Zytnicki M."/>
            <person name="Albani M.C."/>
            <person name="Kiefer C."/>
            <person name="Bergonzi S."/>
            <person name="Castaings L."/>
            <person name="Mateos J.L."/>
            <person name="Berns M.C."/>
            <person name="Bujdoso N."/>
            <person name="Piofczyk T."/>
            <person name="de Lorenzo L."/>
            <person name="Barrero-Sicilia C."/>
            <person name="Mateos I."/>
            <person name="Piednoel M."/>
            <person name="Hagmann J."/>
            <person name="Chen-Min-Tao R."/>
            <person name="Iglesias-Fernandez R."/>
            <person name="Schuster S.C."/>
            <person name="Alonso-Blanco C."/>
            <person name="Roudier F."/>
            <person name="Carbonero P."/>
            <person name="Paz-Ares J."/>
            <person name="Davis S.J."/>
            <person name="Pecinka A."/>
            <person name="Quesneville H."/>
            <person name="Colot V."/>
            <person name="Lysak M.A."/>
            <person name="Weigel D."/>
            <person name="Coupland G."/>
            <person name="Schneeberger K."/>
        </authorList>
    </citation>
    <scope>NUCLEOTIDE SEQUENCE [LARGE SCALE GENOMIC DNA]</scope>
    <source>
        <strain evidence="3">cv. Pajares</strain>
    </source>
</reference>
<sequence>DSQPSKLVSPRNDLIMEGVENRSKVSDVAMVEQKVEREEGELSPTESFEQDNFEAYSGNALEPVQKLPDNVRSNKDREHQEGACFTEAGARNNAPLEDDGNKNSQRLPEANENASKVIASERKLCGQVSSDDEHKGAMNRDRRDSVVESENEAVGMVNSNEGEDGSFFTFSERFLQPVKPLAKHVPGTFQASSSKDYETSFSGSSMSIVFISNR</sequence>
<name>A0A087HFE7_ARAAL</name>
<proteinExistence type="predicted"/>
<evidence type="ECO:0000313" key="2">
    <source>
        <dbReference type="EMBL" id="KFK40849.1"/>
    </source>
</evidence>
<dbReference type="OrthoDB" id="10265969at2759"/>
<dbReference type="Proteomes" id="UP000029120">
    <property type="component" value="Chromosome 2"/>
</dbReference>
<gene>
    <name evidence="2" type="ordered locus">AALP_Aa2g049400</name>
</gene>
<dbReference type="eggNOG" id="KOG4204">
    <property type="taxonomic scope" value="Eukaryota"/>
</dbReference>
<dbReference type="Gramene" id="KFK40849">
    <property type="protein sequence ID" value="KFK40849"/>
    <property type="gene ID" value="AALP_AA2G049400"/>
</dbReference>
<feature type="non-terminal residue" evidence="2">
    <location>
        <position position="1"/>
    </location>
</feature>
<accession>A0A087HFE7</accession>
<organism evidence="2 3">
    <name type="scientific">Arabis alpina</name>
    <name type="common">Alpine rock-cress</name>
    <dbReference type="NCBI Taxonomy" id="50452"/>
    <lineage>
        <taxon>Eukaryota</taxon>
        <taxon>Viridiplantae</taxon>
        <taxon>Streptophyta</taxon>
        <taxon>Embryophyta</taxon>
        <taxon>Tracheophyta</taxon>
        <taxon>Spermatophyta</taxon>
        <taxon>Magnoliopsida</taxon>
        <taxon>eudicotyledons</taxon>
        <taxon>Gunneridae</taxon>
        <taxon>Pentapetalae</taxon>
        <taxon>rosids</taxon>
        <taxon>malvids</taxon>
        <taxon>Brassicales</taxon>
        <taxon>Brassicaceae</taxon>
        <taxon>Arabideae</taxon>
        <taxon>Arabis</taxon>
    </lineage>
</organism>
<dbReference type="EMBL" id="CM002870">
    <property type="protein sequence ID" value="KFK40849.1"/>
    <property type="molecule type" value="Genomic_DNA"/>
</dbReference>